<feature type="repeat" description="ANK" evidence="2">
    <location>
        <begin position="1235"/>
        <end position="1267"/>
    </location>
</feature>
<dbReference type="SUPFAM" id="SSF53474">
    <property type="entry name" value="alpha/beta-Hydrolases"/>
    <property type="match status" value="1"/>
</dbReference>
<dbReference type="SUPFAM" id="SSF52540">
    <property type="entry name" value="P-loop containing nucleoside triphosphate hydrolases"/>
    <property type="match status" value="1"/>
</dbReference>
<dbReference type="InterPro" id="IPR056884">
    <property type="entry name" value="NPHP3-like_N"/>
</dbReference>
<dbReference type="Pfam" id="PF13637">
    <property type="entry name" value="Ank_4"/>
    <property type="match status" value="1"/>
</dbReference>
<gene>
    <name evidence="4" type="ORF">L207DRAFT_473092</name>
</gene>
<evidence type="ECO:0000259" key="3">
    <source>
        <dbReference type="Pfam" id="PF24883"/>
    </source>
</evidence>
<proteinExistence type="predicted"/>
<dbReference type="SMART" id="SM00248">
    <property type="entry name" value="ANK"/>
    <property type="match status" value="13"/>
</dbReference>
<dbReference type="PANTHER" id="PTHR10039">
    <property type="entry name" value="AMELOGENIN"/>
    <property type="match status" value="1"/>
</dbReference>
<sequence length="1521" mass="169131">MATGSSTLNDHGLIVLPRCADPGWVALHGSPTVDIVAIHGLNGGRWSTWTYKAKGKTDVMWLQDLLPDKLPQARVMTFGYNADTINNYSTSNIRDHARKLLSLLRNKRDEGDQATRPIVFVCHSLGGIVAKQALRIATNETPYNSIANCTRGIVFMGTPHRGSDLAFWGKILASIAKAAFLHPSKNIAELQNNSSTLMDVSEDFRSIVGKYSIVSFYEDTKIKGVSKEVVGKHSAVMEITGEEAIPLAGDHMEICKFSGVDDERFEEVWKAIKRLIESNPDQISEAKRELMQRLTQLAQFDHQRFLEKMPSPLKGTCSWVLEHSAYRSWLNGSGTSILHIVGKTGCGKSMISKYLLENSKSQLAWIGSGYFSFSATEGRQYLIQVYSSFLLQILAFAPSMYPRIIEACSACPKGDWDETDLETLLEEALCTFPHRCVILILDALDECAGFGSDVLVAISGICRKAPWCKVLMTSRPNEGMPREDGVSELNLDKEAGLEADIRLFIENRVGLLLKAHPFVQPLKAEITKRLNERADGMFLLVEHIHRSLVNLKGTSRKIIRQVLDSLPKTLEDAYAQTFDRVDPEDIEFARITLICLLYPARPMTVSELAIAIAVTEETPSFMEMSENIALSILYEINARIGPIITVTNTTVSLIHASLKDFLLSTVENRSVQAANLTQGNMGGSRQNTQKWYKIGKSEANNFLLSRCMKYLDLCFHEWTLGNAASIWASQQADNTEKRDYLDATSNECEGFLSYVVESIPDHVRMLSETATQQRQRVKSFFESNQFPWWRSCYWTLRDPSRIEEELSPLAMACLLGLKLTVEDLLGTTPQYIFEDHSQKALEVAIEGGSYEVVKFLIERGANVNAIIKETEARTMLSAAVWYGRIEIIELLLATSQLLDLRKEEMNGYISIDVAVAAGQQTTVRWLHAKGAPLNLGADFWRLRSFSTLHVATLSNRSGMIPMLIELGADVKERSIMGDLAFHTAAKAGDLKALQILKPSNIDERGANEDTALMRAARSLQKEAILYLFNEGADINARSSTHNFGTAFYLAVEGTTFHLAVGGEKRDKHQRTKDVVELLLRCGIDVPKEESCLYGLFSTLCASDNVLTLSFLLGWPGLLPSSMAHVPQLWSSLWRVSYGSSAFEVCKYLLQTQNIDVNTCDSNGITALHVAARQTQVAFCQKLVSEYNADTTARDGNGRTPLFDTIGRYSTTPEGLEVARILIQSNTQILNIADKNGLTALHFAAQSGSVQMARLLLESGAAVDATDAKGCTPLLCCDNYYNYEELSILLLQEGANPLLRGTSGPSFAMSAADAGHDKIMEMILQMGFHFTENDMLETTQHATSKETRVSSLLWYIYLDGNIKLAQDMLKNGMISSVDRERGIEFALKKGKSSMIELLAPTLEKNVVEEIMGSELARLLLDPVSPERSKAISFILQFDYVDFNQSYSPRGQRFSQQRTALNLLVEAAGRGEHELVKVMLEKQSSRQISSRVLNTAIRLAEEKNHLSVVRELRVARLRLAASP</sequence>
<organism evidence="4 5">
    <name type="scientific">Hyaloscypha variabilis (strain UAMH 11265 / GT02V1 / F)</name>
    <name type="common">Meliniomyces variabilis</name>
    <dbReference type="NCBI Taxonomy" id="1149755"/>
    <lineage>
        <taxon>Eukaryota</taxon>
        <taxon>Fungi</taxon>
        <taxon>Dikarya</taxon>
        <taxon>Ascomycota</taxon>
        <taxon>Pezizomycotina</taxon>
        <taxon>Leotiomycetes</taxon>
        <taxon>Helotiales</taxon>
        <taxon>Hyaloscyphaceae</taxon>
        <taxon>Hyaloscypha</taxon>
        <taxon>Hyaloscypha variabilis</taxon>
    </lineage>
</organism>
<keyword evidence="2" id="KW-0040">ANK repeat</keyword>
<protein>
    <submittedName>
        <fullName evidence="4">Ankyrin</fullName>
    </submittedName>
</protein>
<evidence type="ECO:0000256" key="1">
    <source>
        <dbReference type="ARBA" id="ARBA00022737"/>
    </source>
</evidence>
<feature type="repeat" description="ANK" evidence="2">
    <location>
        <begin position="943"/>
        <end position="975"/>
    </location>
</feature>
<dbReference type="InterPro" id="IPR027417">
    <property type="entry name" value="P-loop_NTPase"/>
</dbReference>
<dbReference type="Proteomes" id="UP000235786">
    <property type="component" value="Unassembled WGS sequence"/>
</dbReference>
<keyword evidence="5" id="KW-1185">Reference proteome</keyword>
<dbReference type="Pfam" id="PF24883">
    <property type="entry name" value="NPHP3_N"/>
    <property type="match status" value="1"/>
</dbReference>
<feature type="domain" description="Nephrocystin 3-like N-terminal" evidence="3">
    <location>
        <begin position="315"/>
        <end position="475"/>
    </location>
</feature>
<dbReference type="PANTHER" id="PTHR10039:SF17">
    <property type="entry name" value="FUNGAL STAND N-TERMINAL GOODBYE DOMAIN-CONTAINING PROTEIN-RELATED"/>
    <property type="match status" value="1"/>
</dbReference>
<feature type="repeat" description="ANK" evidence="2">
    <location>
        <begin position="836"/>
        <end position="868"/>
    </location>
</feature>
<dbReference type="InterPro" id="IPR002110">
    <property type="entry name" value="Ankyrin_rpt"/>
</dbReference>
<evidence type="ECO:0000313" key="4">
    <source>
        <dbReference type="EMBL" id="PMD31121.1"/>
    </source>
</evidence>
<dbReference type="STRING" id="1149755.A0A2J6QY00"/>
<dbReference type="PROSITE" id="PS50297">
    <property type="entry name" value="ANK_REP_REGION"/>
    <property type="match status" value="2"/>
</dbReference>
<keyword evidence="1" id="KW-0677">Repeat</keyword>
<name>A0A2J6QY00_HYAVF</name>
<dbReference type="InterPro" id="IPR036770">
    <property type="entry name" value="Ankyrin_rpt-contain_sf"/>
</dbReference>
<dbReference type="Gene3D" id="3.40.50.300">
    <property type="entry name" value="P-loop containing nucleotide triphosphate hydrolases"/>
    <property type="match status" value="1"/>
</dbReference>
<evidence type="ECO:0000313" key="5">
    <source>
        <dbReference type="Proteomes" id="UP000235786"/>
    </source>
</evidence>
<dbReference type="PROSITE" id="PS50088">
    <property type="entry name" value="ANK_REPEAT"/>
    <property type="match status" value="5"/>
</dbReference>
<accession>A0A2J6QY00</accession>
<dbReference type="Gene3D" id="3.40.50.1820">
    <property type="entry name" value="alpha/beta hydrolase"/>
    <property type="match status" value="1"/>
</dbReference>
<dbReference type="Gene3D" id="1.25.40.20">
    <property type="entry name" value="Ankyrin repeat-containing domain"/>
    <property type="match status" value="4"/>
</dbReference>
<dbReference type="Pfam" id="PF12796">
    <property type="entry name" value="Ank_2"/>
    <property type="match status" value="3"/>
</dbReference>
<evidence type="ECO:0000256" key="2">
    <source>
        <dbReference type="PROSITE-ProRule" id="PRU00023"/>
    </source>
</evidence>
<dbReference type="InterPro" id="IPR029058">
    <property type="entry name" value="AB_hydrolase_fold"/>
</dbReference>
<feature type="repeat" description="ANK" evidence="2">
    <location>
        <begin position="1162"/>
        <end position="1195"/>
    </location>
</feature>
<dbReference type="EMBL" id="KZ613964">
    <property type="protein sequence ID" value="PMD31121.1"/>
    <property type="molecule type" value="Genomic_DNA"/>
</dbReference>
<reference evidence="4 5" key="1">
    <citation type="submission" date="2016-04" db="EMBL/GenBank/DDBJ databases">
        <title>A degradative enzymes factory behind the ericoid mycorrhizal symbiosis.</title>
        <authorList>
            <consortium name="DOE Joint Genome Institute"/>
            <person name="Martino E."/>
            <person name="Morin E."/>
            <person name="Grelet G."/>
            <person name="Kuo A."/>
            <person name="Kohler A."/>
            <person name="Daghino S."/>
            <person name="Barry K."/>
            <person name="Choi C."/>
            <person name="Cichocki N."/>
            <person name="Clum A."/>
            <person name="Copeland A."/>
            <person name="Hainaut M."/>
            <person name="Haridas S."/>
            <person name="Labutti K."/>
            <person name="Lindquist E."/>
            <person name="Lipzen A."/>
            <person name="Khouja H.-R."/>
            <person name="Murat C."/>
            <person name="Ohm R."/>
            <person name="Olson A."/>
            <person name="Spatafora J."/>
            <person name="Veneault-Fourrey C."/>
            <person name="Henrissat B."/>
            <person name="Grigoriev I."/>
            <person name="Martin F."/>
            <person name="Perotto S."/>
        </authorList>
    </citation>
    <scope>NUCLEOTIDE SEQUENCE [LARGE SCALE GENOMIC DNA]</scope>
    <source>
        <strain evidence="4 5">F</strain>
    </source>
</reference>
<feature type="repeat" description="ANK" evidence="2">
    <location>
        <begin position="1007"/>
        <end position="1039"/>
    </location>
</feature>
<dbReference type="SUPFAM" id="SSF48403">
    <property type="entry name" value="Ankyrin repeat"/>
    <property type="match status" value="2"/>
</dbReference>
<dbReference type="OrthoDB" id="3553497at2759"/>